<sequence length="708" mass="77250">MLSITILTSCGAGDDYYHSLPVQKGVFLDSPVEGLRYVTNTLSGVTDSNGTFEYRNNEMIRFYIGDMLIGETAAQSQITPIDLFPDISDMASPCVTNLCRFLQSLDSDMDPENGIHISTMIQNAFYNQGIALNFEQSTADFESDILNTPSLNQLGLSLPTIKTAQKHLRHTLYGPIKTIHIETSMESTPKGIPIQLKAFGTFTKIPGSIDITNQVNWSTSDNSIATINSEQSGQIDSSGLGEILVFASLDDENHYVEIDITDPILIGLSVFPQNPVLHLESTQAFTAMGKFSDQTTRYITEAVTWSSKNIAIATVSNGNNMHGEARALAAGTTQIMAEYDGIMASANIWVNNGTLSGIQIHPDDNPIQLAKGFIKKLHAIGVYSDDTRQDITEQVVWQSNHNSIAKVSNVKGYKGLTDAIAVGETKIIASLNNVSSDVHLVVSQAVLNQIRIHPQNIIIPLYSQEQFRAEAVFSDMTVDDITDQVLWSSENPQIALFEDIIHKGRISAESPGITTILATYQSLTGTAFLTVSDAALESIIVKPQSQSIPMGGMQQFSATGIFADDNSYDITDKVDWTASDITVARVSNDIPNKGLVNTITIGTTYIRATFHNQTGYGTLTVRSPELIQIQITPNLISMEKGESQLLQATGYYSNSSTEIITDRVLWESSKPDIVIVSENGKIEAISSGQAEITATLDNKKQFINIVVY</sequence>
<dbReference type="InterPro" id="IPR008964">
    <property type="entry name" value="Invasin/intimin_cell_adhesion"/>
</dbReference>
<dbReference type="Gene3D" id="2.60.40.1080">
    <property type="match status" value="6"/>
</dbReference>
<dbReference type="Proteomes" id="UP000189670">
    <property type="component" value="Unassembled WGS sequence"/>
</dbReference>
<proteinExistence type="predicted"/>
<evidence type="ECO:0000313" key="3">
    <source>
        <dbReference type="Proteomes" id="UP000189670"/>
    </source>
</evidence>
<feature type="domain" description="BIG2" evidence="1">
    <location>
        <begin position="625"/>
        <end position="706"/>
    </location>
</feature>
<evidence type="ECO:0000313" key="2">
    <source>
        <dbReference type="EMBL" id="ETR73515.1"/>
    </source>
</evidence>
<evidence type="ECO:0000259" key="1">
    <source>
        <dbReference type="SMART" id="SM00635"/>
    </source>
</evidence>
<gene>
    <name evidence="2" type="ORF">OMM_00905</name>
</gene>
<feature type="domain" description="BIG2" evidence="1">
    <location>
        <begin position="354"/>
        <end position="441"/>
    </location>
</feature>
<accession>A0A1V1PFS6</accession>
<dbReference type="EMBL" id="ATBP01000055">
    <property type="protein sequence ID" value="ETR73515.1"/>
    <property type="molecule type" value="Genomic_DNA"/>
</dbReference>
<name>A0A1V1PFS6_9BACT</name>
<organism evidence="2 3">
    <name type="scientific">Candidatus Magnetoglobus multicellularis str. Araruama</name>
    <dbReference type="NCBI Taxonomy" id="890399"/>
    <lineage>
        <taxon>Bacteria</taxon>
        <taxon>Pseudomonadati</taxon>
        <taxon>Thermodesulfobacteriota</taxon>
        <taxon>Desulfobacteria</taxon>
        <taxon>Desulfobacterales</taxon>
        <taxon>Desulfobacteraceae</taxon>
        <taxon>Candidatus Magnetoglobus</taxon>
    </lineage>
</organism>
<feature type="domain" description="BIG2" evidence="1">
    <location>
        <begin position="264"/>
        <end position="349"/>
    </location>
</feature>
<dbReference type="SUPFAM" id="SSF49373">
    <property type="entry name" value="Invasin/intimin cell-adhesion fragments"/>
    <property type="match status" value="3"/>
</dbReference>
<dbReference type="SMART" id="SM00635">
    <property type="entry name" value="BID_2"/>
    <property type="match status" value="5"/>
</dbReference>
<feature type="domain" description="BIG2" evidence="1">
    <location>
        <begin position="446"/>
        <end position="530"/>
    </location>
</feature>
<dbReference type="Pfam" id="PF02368">
    <property type="entry name" value="Big_2"/>
    <property type="match status" value="3"/>
</dbReference>
<dbReference type="FunFam" id="2.60.40.1080:FF:000001">
    <property type="entry name" value="Bacterial Ig-like domain, group 2"/>
    <property type="match status" value="2"/>
</dbReference>
<dbReference type="AlphaFoldDB" id="A0A1V1PFS6"/>
<reference evidence="3" key="1">
    <citation type="submission" date="2012-11" db="EMBL/GenBank/DDBJ databases">
        <authorList>
            <person name="Lucero-Rivera Y.E."/>
            <person name="Tovar-Ramirez D."/>
        </authorList>
    </citation>
    <scope>NUCLEOTIDE SEQUENCE [LARGE SCALE GENOMIC DNA]</scope>
    <source>
        <strain evidence="3">Araruama</strain>
    </source>
</reference>
<comment type="caution">
    <text evidence="2">The sequence shown here is derived from an EMBL/GenBank/DDBJ whole genome shotgun (WGS) entry which is preliminary data.</text>
</comment>
<feature type="domain" description="BIG2" evidence="1">
    <location>
        <begin position="535"/>
        <end position="620"/>
    </location>
</feature>
<protein>
    <submittedName>
        <fullName evidence="2">Ig-like repeat-containing protein</fullName>
    </submittedName>
</protein>
<dbReference type="InterPro" id="IPR003343">
    <property type="entry name" value="Big_2"/>
</dbReference>